<evidence type="ECO:0000256" key="5">
    <source>
        <dbReference type="SAM" id="Phobius"/>
    </source>
</evidence>
<comment type="caution">
    <text evidence="6">The sequence shown here is derived from an EMBL/GenBank/DDBJ whole genome shotgun (WGS) entry which is preliminary data.</text>
</comment>
<feature type="transmembrane region" description="Helical" evidence="5">
    <location>
        <begin position="259"/>
        <end position="275"/>
    </location>
</feature>
<keyword evidence="3 5" id="KW-1133">Transmembrane helix</keyword>
<proteinExistence type="predicted"/>
<protein>
    <recommendedName>
        <fullName evidence="8">Sugar phosphate transporter domain-containing protein</fullName>
    </recommendedName>
</protein>
<dbReference type="PANTHER" id="PTHR10231">
    <property type="entry name" value="NUCLEOTIDE-SUGAR TRANSMEMBRANE TRANSPORTER"/>
    <property type="match status" value="1"/>
</dbReference>
<evidence type="ECO:0008006" key="8">
    <source>
        <dbReference type="Google" id="ProtNLM"/>
    </source>
</evidence>
<keyword evidence="4 5" id="KW-0472">Membrane</keyword>
<evidence type="ECO:0000256" key="3">
    <source>
        <dbReference type="ARBA" id="ARBA00022989"/>
    </source>
</evidence>
<keyword evidence="7" id="KW-1185">Reference proteome</keyword>
<dbReference type="Pfam" id="PF04142">
    <property type="entry name" value="Nuc_sug_transp"/>
    <property type="match status" value="1"/>
</dbReference>
<feature type="transmembrane region" description="Helical" evidence="5">
    <location>
        <begin position="218"/>
        <end position="239"/>
    </location>
</feature>
<reference evidence="6 7" key="1">
    <citation type="journal article" date="2024" name="Science">
        <title>Giant polyketide synthase enzymes in the biosynthesis of giant marine polyether toxins.</title>
        <authorList>
            <person name="Fallon T.R."/>
            <person name="Shende V.V."/>
            <person name="Wierzbicki I.H."/>
            <person name="Pendleton A.L."/>
            <person name="Watervoot N.F."/>
            <person name="Auber R.P."/>
            <person name="Gonzalez D.J."/>
            <person name="Wisecaver J.H."/>
            <person name="Moore B.S."/>
        </authorList>
    </citation>
    <scope>NUCLEOTIDE SEQUENCE [LARGE SCALE GENOMIC DNA]</scope>
    <source>
        <strain evidence="6 7">12B1</strain>
    </source>
</reference>
<feature type="transmembrane region" description="Helical" evidence="5">
    <location>
        <begin position="110"/>
        <end position="130"/>
    </location>
</feature>
<gene>
    <name evidence="6" type="ORF">AB1Y20_019399</name>
</gene>
<accession>A0AB34JRL0</accession>
<feature type="transmembrane region" description="Helical" evidence="5">
    <location>
        <begin position="318"/>
        <end position="338"/>
    </location>
</feature>
<dbReference type="GO" id="GO:0000139">
    <property type="term" value="C:Golgi membrane"/>
    <property type="evidence" value="ECO:0007669"/>
    <property type="project" value="InterPro"/>
</dbReference>
<dbReference type="InterPro" id="IPR007271">
    <property type="entry name" value="Nuc_sug_transpt"/>
</dbReference>
<evidence type="ECO:0000313" key="7">
    <source>
        <dbReference type="Proteomes" id="UP001515480"/>
    </source>
</evidence>
<organism evidence="6 7">
    <name type="scientific">Prymnesium parvum</name>
    <name type="common">Toxic golden alga</name>
    <dbReference type="NCBI Taxonomy" id="97485"/>
    <lineage>
        <taxon>Eukaryota</taxon>
        <taxon>Haptista</taxon>
        <taxon>Haptophyta</taxon>
        <taxon>Prymnesiophyceae</taxon>
        <taxon>Prymnesiales</taxon>
        <taxon>Prymnesiaceae</taxon>
        <taxon>Prymnesium</taxon>
    </lineage>
</organism>
<evidence type="ECO:0000256" key="1">
    <source>
        <dbReference type="ARBA" id="ARBA00004141"/>
    </source>
</evidence>
<dbReference type="Proteomes" id="UP001515480">
    <property type="component" value="Unassembled WGS sequence"/>
</dbReference>
<dbReference type="GO" id="GO:0015165">
    <property type="term" value="F:pyrimidine nucleotide-sugar transmembrane transporter activity"/>
    <property type="evidence" value="ECO:0007669"/>
    <property type="project" value="InterPro"/>
</dbReference>
<dbReference type="AlphaFoldDB" id="A0AB34JRL0"/>
<dbReference type="EMBL" id="JBGBPQ010000005">
    <property type="protein sequence ID" value="KAL1524505.1"/>
    <property type="molecule type" value="Genomic_DNA"/>
</dbReference>
<evidence type="ECO:0000256" key="4">
    <source>
        <dbReference type="ARBA" id="ARBA00023136"/>
    </source>
</evidence>
<comment type="subcellular location">
    <subcellularLocation>
        <location evidence="1">Membrane</location>
        <topology evidence="1">Multi-pass membrane protein</topology>
    </subcellularLocation>
</comment>
<keyword evidence="2 5" id="KW-0812">Transmembrane</keyword>
<evidence type="ECO:0000313" key="6">
    <source>
        <dbReference type="EMBL" id="KAL1524505.1"/>
    </source>
</evidence>
<evidence type="ECO:0000256" key="2">
    <source>
        <dbReference type="ARBA" id="ARBA00022692"/>
    </source>
</evidence>
<name>A0AB34JRL0_PRYPA</name>
<feature type="transmembrane region" description="Helical" evidence="5">
    <location>
        <begin position="287"/>
        <end position="312"/>
    </location>
</feature>
<sequence>MAVSLSALFPLLRSSWYTMAATLLMTIQPFLTLLTMNADGGYDCAVERLELVRKHVTALIAFRMNGLADAVVTTTFLAETTKLLLSSCIYSSNPAKQSHRSLSFRDMLQFAVPAFVYFINNNLIFIILLYVSSTTYQILSSLKTVATGILFRIILKRELDSVQRVAILLLACGAATSQFPVCKDRIQIIITNESVSNGSLVDDVRAVREAISDQDGGGGAFIGVAVALLACLNSAFAGVYSELLLKKDGSVHSIHLQNMMLYTWGVLFNGLALIIKDHEQLTEHGLLGGYSLAVWLLVTNNALNGLAISAILKFSNNIVRVFAHTMAMMLTMILEVMFMSSPLSPQLCVSITVVSCATYLYNSKPPPKEASVLHHFFQTAHSHGMFCCD</sequence>